<evidence type="ECO:0000313" key="1">
    <source>
        <dbReference type="EMBL" id="CAF1193270.1"/>
    </source>
</evidence>
<proteinExistence type="predicted"/>
<gene>
    <name evidence="1" type="ORF">GPM918_LOCUS23319</name>
    <name evidence="2" type="ORF">SRO942_LOCUS23318</name>
</gene>
<accession>A0A814VUY2</accession>
<name>A0A814VUY2_9BILA</name>
<dbReference type="AlphaFoldDB" id="A0A814VUY2"/>
<organism evidence="1 3">
    <name type="scientific">Didymodactylos carnosus</name>
    <dbReference type="NCBI Taxonomy" id="1234261"/>
    <lineage>
        <taxon>Eukaryota</taxon>
        <taxon>Metazoa</taxon>
        <taxon>Spiralia</taxon>
        <taxon>Gnathifera</taxon>
        <taxon>Rotifera</taxon>
        <taxon>Eurotatoria</taxon>
        <taxon>Bdelloidea</taxon>
        <taxon>Philodinida</taxon>
        <taxon>Philodinidae</taxon>
        <taxon>Didymodactylos</taxon>
    </lineage>
</organism>
<dbReference type="Proteomes" id="UP000681722">
    <property type="component" value="Unassembled WGS sequence"/>
</dbReference>
<evidence type="ECO:0000313" key="3">
    <source>
        <dbReference type="Proteomes" id="UP000663829"/>
    </source>
</evidence>
<reference evidence="1" key="1">
    <citation type="submission" date="2021-02" db="EMBL/GenBank/DDBJ databases">
        <authorList>
            <person name="Nowell W R."/>
        </authorList>
    </citation>
    <scope>NUCLEOTIDE SEQUENCE</scope>
</reference>
<evidence type="ECO:0000313" key="2">
    <source>
        <dbReference type="EMBL" id="CAF3957519.1"/>
    </source>
</evidence>
<keyword evidence="3" id="KW-1185">Reference proteome</keyword>
<sequence length="113" mass="12895">YKGRKFEILVTTHTTKLYSINDFGKGEGTRCPVDYLERHDENNKLQELSRYRPANIKGGCSKGFLVIAFLGRELGLKNVDKLELNALKEKMSSHLAFRRVISDSSELVFSSLR</sequence>
<dbReference type="Proteomes" id="UP000663829">
    <property type="component" value="Unassembled WGS sequence"/>
</dbReference>
<comment type="caution">
    <text evidence="1">The sequence shown here is derived from an EMBL/GenBank/DDBJ whole genome shotgun (WGS) entry which is preliminary data.</text>
</comment>
<dbReference type="EMBL" id="CAJOBC010008289">
    <property type="protein sequence ID" value="CAF3957519.1"/>
    <property type="molecule type" value="Genomic_DNA"/>
</dbReference>
<feature type="non-terminal residue" evidence="1">
    <location>
        <position position="113"/>
    </location>
</feature>
<protein>
    <submittedName>
        <fullName evidence="1">Uncharacterized protein</fullName>
    </submittedName>
</protein>
<dbReference type="EMBL" id="CAJNOQ010008289">
    <property type="protein sequence ID" value="CAF1193270.1"/>
    <property type="molecule type" value="Genomic_DNA"/>
</dbReference>